<keyword evidence="3" id="KW-1185">Reference proteome</keyword>
<reference evidence="2 3" key="1">
    <citation type="submission" date="2023-02" db="EMBL/GenBank/DDBJ databases">
        <title>Bacterial whole genomic sequence of Curvibacter sp. HBC61.</title>
        <authorList>
            <person name="Le V."/>
            <person name="Ko S.-R."/>
            <person name="Ahn C.-Y."/>
            <person name="Oh H.-M."/>
        </authorList>
    </citation>
    <scope>NUCLEOTIDE SEQUENCE [LARGE SCALE GENOMIC DNA]</scope>
    <source>
        <strain evidence="2 3">HBC61</strain>
    </source>
</reference>
<evidence type="ECO:0000259" key="1">
    <source>
        <dbReference type="Pfam" id="PF09588"/>
    </source>
</evidence>
<dbReference type="PANTHER" id="PTHR46609">
    <property type="entry name" value="EXONUCLEASE, PHAGE-TYPE/RECB, C-TERMINAL DOMAIN-CONTAINING PROTEIN"/>
    <property type="match status" value="1"/>
</dbReference>
<dbReference type="Pfam" id="PF09588">
    <property type="entry name" value="YqaJ"/>
    <property type="match status" value="1"/>
</dbReference>
<dbReference type="EMBL" id="JAQSIP010000002">
    <property type="protein sequence ID" value="MDD0837869.1"/>
    <property type="molecule type" value="Genomic_DNA"/>
</dbReference>
<dbReference type="Gene3D" id="3.90.320.10">
    <property type="match status" value="1"/>
</dbReference>
<organism evidence="2 3">
    <name type="scientific">Curvibacter cyanobacteriorum</name>
    <dbReference type="NCBI Taxonomy" id="3026422"/>
    <lineage>
        <taxon>Bacteria</taxon>
        <taxon>Pseudomonadati</taxon>
        <taxon>Pseudomonadota</taxon>
        <taxon>Betaproteobacteria</taxon>
        <taxon>Burkholderiales</taxon>
        <taxon>Comamonadaceae</taxon>
        <taxon>Curvibacter</taxon>
    </lineage>
</organism>
<dbReference type="InterPro" id="IPR051703">
    <property type="entry name" value="NF-kappa-B_Signaling_Reg"/>
</dbReference>
<dbReference type="CDD" id="cd22343">
    <property type="entry name" value="PDDEXK_lambda_exonuclease-like"/>
    <property type="match status" value="1"/>
</dbReference>
<accession>A0ABT5MUZ5</accession>
<dbReference type="RefSeq" id="WP_273949174.1">
    <property type="nucleotide sequence ID" value="NZ_JAQSIP010000002.1"/>
</dbReference>
<gene>
    <name evidence="2" type="ORF">PSQ40_04725</name>
</gene>
<dbReference type="Proteomes" id="UP001528673">
    <property type="component" value="Unassembled WGS sequence"/>
</dbReference>
<feature type="domain" description="YqaJ viral recombinase" evidence="1">
    <location>
        <begin position="18"/>
        <end position="160"/>
    </location>
</feature>
<dbReference type="InterPro" id="IPR011604">
    <property type="entry name" value="PDDEXK-like_dom_sf"/>
</dbReference>
<dbReference type="InterPro" id="IPR011335">
    <property type="entry name" value="Restrct_endonuc-II-like"/>
</dbReference>
<comment type="caution">
    <text evidence="2">The sequence shown here is derived from an EMBL/GenBank/DDBJ whole genome shotgun (WGS) entry which is preliminary data.</text>
</comment>
<dbReference type="PANTHER" id="PTHR46609:SF6">
    <property type="entry name" value="EXONUCLEASE, PHAGE-TYPE_RECB, C-TERMINAL DOMAIN-CONTAINING PROTEIN-RELATED"/>
    <property type="match status" value="1"/>
</dbReference>
<evidence type="ECO:0000313" key="2">
    <source>
        <dbReference type="EMBL" id="MDD0837869.1"/>
    </source>
</evidence>
<sequence>MAAPRCITYDGDQQDAAWRALRLGCATGSGFAFVLAKGEGKAEAVTRKNYRVRQALELFTGEPEGEGFTTWAIKQGIEREPIGRMAFEVATGFMVDQVSFMRLDHPFLRAGVSPDGLIESDAGFELKCPTKAVHLEYLQRRTVPPEYVAQVQGNLWITGRRRWAFASFNPDFPPELQLHWFWVERDEAYIQRLEDEVWKFTAEVNDTVKQLQALIDARRVAAANADQVELAA</sequence>
<proteinExistence type="predicted"/>
<dbReference type="InterPro" id="IPR019080">
    <property type="entry name" value="YqaJ_viral_recombinase"/>
</dbReference>
<dbReference type="SUPFAM" id="SSF52980">
    <property type="entry name" value="Restriction endonuclease-like"/>
    <property type="match status" value="1"/>
</dbReference>
<evidence type="ECO:0000313" key="3">
    <source>
        <dbReference type="Proteomes" id="UP001528673"/>
    </source>
</evidence>
<protein>
    <submittedName>
        <fullName evidence="2">YqaJ viral recombinase family protein</fullName>
    </submittedName>
</protein>
<name>A0ABT5MUZ5_9BURK</name>